<keyword evidence="7" id="KW-0539">Nucleus</keyword>
<dbReference type="CDD" id="cd04369">
    <property type="entry name" value="Bromodomain"/>
    <property type="match status" value="2"/>
</dbReference>
<feature type="compositionally biased region" description="Pro residues" evidence="8">
    <location>
        <begin position="410"/>
        <end position="435"/>
    </location>
</feature>
<feature type="domain" description="Bromo" evidence="9">
    <location>
        <begin position="252"/>
        <end position="362"/>
    </location>
</feature>
<dbReference type="InterPro" id="IPR037382">
    <property type="entry name" value="Rsc/polybromo"/>
</dbReference>
<name>A0AAF0EQ05_9BASI</name>
<keyword evidence="2" id="KW-0677">Repeat</keyword>
<reference evidence="10" key="1">
    <citation type="submission" date="2023-03" db="EMBL/GenBank/DDBJ databases">
        <title>Mating type loci evolution in Malassezia.</title>
        <authorList>
            <person name="Coelho M.A."/>
        </authorList>
    </citation>
    <scope>NUCLEOTIDE SEQUENCE</scope>
    <source>
        <strain evidence="10">CBS 9557</strain>
    </source>
</reference>
<feature type="domain" description="Bromo" evidence="9">
    <location>
        <begin position="38"/>
        <end position="153"/>
    </location>
</feature>
<dbReference type="GO" id="GO:0016586">
    <property type="term" value="C:RSC-type complex"/>
    <property type="evidence" value="ECO:0007669"/>
    <property type="project" value="InterPro"/>
</dbReference>
<dbReference type="GO" id="GO:0003682">
    <property type="term" value="F:chromatin binding"/>
    <property type="evidence" value="ECO:0007669"/>
    <property type="project" value="TreeGrafter"/>
</dbReference>
<keyword evidence="6" id="KW-0804">Transcription</keyword>
<evidence type="ECO:0000256" key="2">
    <source>
        <dbReference type="ARBA" id="ARBA00022737"/>
    </source>
</evidence>
<dbReference type="InterPro" id="IPR036427">
    <property type="entry name" value="Bromodomain-like_sf"/>
</dbReference>
<keyword evidence="5" id="KW-0103">Bromodomain</keyword>
<feature type="region of interest" description="Disordered" evidence="8">
    <location>
        <begin position="163"/>
        <end position="237"/>
    </location>
</feature>
<evidence type="ECO:0000313" key="10">
    <source>
        <dbReference type="EMBL" id="WFD26656.1"/>
    </source>
</evidence>
<evidence type="ECO:0000313" key="11">
    <source>
        <dbReference type="Proteomes" id="UP001213623"/>
    </source>
</evidence>
<dbReference type="PROSITE" id="PS00633">
    <property type="entry name" value="BROMODOMAIN_1"/>
    <property type="match status" value="2"/>
</dbReference>
<feature type="compositionally biased region" description="Polar residues" evidence="8">
    <location>
        <begin position="1"/>
        <end position="20"/>
    </location>
</feature>
<dbReference type="EMBL" id="CP119894">
    <property type="protein sequence ID" value="WFD26656.1"/>
    <property type="molecule type" value="Genomic_DNA"/>
</dbReference>
<dbReference type="SMART" id="SM00297">
    <property type="entry name" value="BROMO"/>
    <property type="match status" value="2"/>
</dbReference>
<evidence type="ECO:0000256" key="1">
    <source>
        <dbReference type="ARBA" id="ARBA00004123"/>
    </source>
</evidence>
<keyword evidence="3" id="KW-0156">Chromatin regulator</keyword>
<feature type="region of interest" description="Disordered" evidence="8">
    <location>
        <begin position="377"/>
        <end position="437"/>
    </location>
</feature>
<evidence type="ECO:0000256" key="3">
    <source>
        <dbReference type="ARBA" id="ARBA00022853"/>
    </source>
</evidence>
<feature type="compositionally biased region" description="Pro residues" evidence="8">
    <location>
        <begin position="171"/>
        <end position="180"/>
    </location>
</feature>
<evidence type="ECO:0000256" key="7">
    <source>
        <dbReference type="ARBA" id="ARBA00023242"/>
    </source>
</evidence>
<organism evidence="10 11">
    <name type="scientific">Malassezia nana</name>
    <dbReference type="NCBI Taxonomy" id="180528"/>
    <lineage>
        <taxon>Eukaryota</taxon>
        <taxon>Fungi</taxon>
        <taxon>Dikarya</taxon>
        <taxon>Basidiomycota</taxon>
        <taxon>Ustilaginomycotina</taxon>
        <taxon>Malasseziomycetes</taxon>
        <taxon>Malasseziales</taxon>
        <taxon>Malasseziaceae</taxon>
        <taxon>Malassezia</taxon>
    </lineage>
</organism>
<dbReference type="Gene3D" id="1.20.920.10">
    <property type="entry name" value="Bromodomain-like"/>
    <property type="match status" value="2"/>
</dbReference>
<feature type="compositionally biased region" description="Low complexity" evidence="8">
    <location>
        <begin position="381"/>
        <end position="394"/>
    </location>
</feature>
<feature type="compositionally biased region" description="Low complexity" evidence="8">
    <location>
        <begin position="202"/>
        <end position="224"/>
    </location>
</feature>
<evidence type="ECO:0000256" key="8">
    <source>
        <dbReference type="SAM" id="MobiDB-lite"/>
    </source>
</evidence>
<gene>
    <name evidence="10" type="ORF">MNAN1_001639</name>
</gene>
<sequence length="580" mass="64190">MPTLTLSKASGASAQGPSSDEQVRKGSRTGQRKESQPPTPTAEDIAAMGRKIVDRLVAARDVRDGEPLSEPFMRLPSRKQYPDYYVVIRRPMTLSEVRTKLKQKEYPTWSDLKSDLELICTNAKRFNMRDSDIWLKARDLHSMIKDLTTSVYDEWLASRARTVAQDGTPSHPAPDTPPAPTRSHKITLRAPRTESKSAVASPEPVAKAAATPAAPAPTRLGTTPRSLMSPSVPTPTTASYVVEPRRRGAPRGKRLKVMLRWIIQSLMTLQDDEGHLYVDMFTELPSRDEYPDYYQFVKEPISLAEIERKLDDKEYVNPHALVSDVRLMLRNAQFYNEEGSQVWNDAEALQQHLERVLIPALLAEGFTLDPNDHRQAALPVTTSGAPSPSESSTPATPPPPPKPSIVRIAQPPPAAPPPSRPPAAAAPPLVPPAPPTLDRVLKDMASHVWPQAPASWRAPPACISEAPRPPAPTQLPCAAVQVRVHRAQDVRSVQLAVDRVQHHTLRLPPDATRTEWHFSPREAGAREPTPHIRLDGQALAAEWLQDQWMAPWDVQPGIHVLEAQWPSEAGHAAVRVYVES</sequence>
<dbReference type="Proteomes" id="UP001213623">
    <property type="component" value="Chromosome 3"/>
</dbReference>
<dbReference type="InterPro" id="IPR018359">
    <property type="entry name" value="Bromodomain_CS"/>
</dbReference>
<dbReference type="PRINTS" id="PR00503">
    <property type="entry name" value="BROMODOMAIN"/>
</dbReference>
<feature type="region of interest" description="Disordered" evidence="8">
    <location>
        <begin position="1"/>
        <end position="47"/>
    </location>
</feature>
<evidence type="ECO:0000256" key="6">
    <source>
        <dbReference type="ARBA" id="ARBA00023163"/>
    </source>
</evidence>
<keyword evidence="11" id="KW-1185">Reference proteome</keyword>
<dbReference type="InterPro" id="IPR001487">
    <property type="entry name" value="Bromodomain"/>
</dbReference>
<evidence type="ECO:0000259" key="9">
    <source>
        <dbReference type="SMART" id="SM00297"/>
    </source>
</evidence>
<dbReference type="SUPFAM" id="SSF47370">
    <property type="entry name" value="Bromodomain"/>
    <property type="match status" value="2"/>
</dbReference>
<evidence type="ECO:0000256" key="5">
    <source>
        <dbReference type="ARBA" id="ARBA00023117"/>
    </source>
</evidence>
<dbReference type="Pfam" id="PF00439">
    <property type="entry name" value="Bromodomain"/>
    <property type="match status" value="2"/>
</dbReference>
<dbReference type="PANTHER" id="PTHR16062">
    <property type="entry name" value="SWI/SNF-RELATED"/>
    <property type="match status" value="1"/>
</dbReference>
<dbReference type="PANTHER" id="PTHR16062:SF19">
    <property type="entry name" value="PROTEIN POLYBROMO-1"/>
    <property type="match status" value="1"/>
</dbReference>
<protein>
    <recommendedName>
        <fullName evidence="9">Bromo domain-containing protein</fullName>
    </recommendedName>
</protein>
<keyword evidence="4" id="KW-0805">Transcription regulation</keyword>
<dbReference type="GO" id="GO:0006368">
    <property type="term" value="P:transcription elongation by RNA polymerase II"/>
    <property type="evidence" value="ECO:0007669"/>
    <property type="project" value="TreeGrafter"/>
</dbReference>
<dbReference type="GO" id="GO:0006338">
    <property type="term" value="P:chromatin remodeling"/>
    <property type="evidence" value="ECO:0007669"/>
    <property type="project" value="InterPro"/>
</dbReference>
<comment type="subcellular location">
    <subcellularLocation>
        <location evidence="1">Nucleus</location>
    </subcellularLocation>
</comment>
<evidence type="ECO:0000256" key="4">
    <source>
        <dbReference type="ARBA" id="ARBA00023015"/>
    </source>
</evidence>
<dbReference type="AlphaFoldDB" id="A0AAF0EQ05"/>
<proteinExistence type="predicted"/>
<accession>A0AAF0EQ05</accession>
<feature type="compositionally biased region" description="Polar residues" evidence="8">
    <location>
        <begin position="225"/>
        <end position="237"/>
    </location>
</feature>